<feature type="region of interest" description="Disordered" evidence="1">
    <location>
        <begin position="343"/>
        <end position="424"/>
    </location>
</feature>
<keyword evidence="2" id="KW-1133">Transmembrane helix</keyword>
<accession>A0AAE3KBI1</accession>
<evidence type="ECO:0000313" key="5">
    <source>
        <dbReference type="Proteomes" id="UP001205843"/>
    </source>
</evidence>
<evidence type="ECO:0000256" key="1">
    <source>
        <dbReference type="SAM" id="MobiDB-lite"/>
    </source>
</evidence>
<proteinExistence type="predicted"/>
<feature type="domain" description="SPOR" evidence="3">
    <location>
        <begin position="431"/>
        <end position="510"/>
    </location>
</feature>
<dbReference type="GO" id="GO:0042834">
    <property type="term" value="F:peptidoglycan binding"/>
    <property type="evidence" value="ECO:0007669"/>
    <property type="project" value="InterPro"/>
</dbReference>
<sequence length="515" mass="55395">MPSRYSDQPGEWGDETPFDLDTAAPFDEDSLYIDGELRSRRGSLLHLMQTGRHIIVIEGEPETGRTTLLGSLVDDRDGLIMPLPLAPEDLNDAEALADACIQGFDLPTPPVPAGERVITHAEESLARLLQDGERPVLLIDDADDLDPDSLRALLDMRLAARHEGGPTLGLVLIGRCGFAPRLLDLAGPDLAPADIHVAALHAWREDQVADYIAHELGADASGAPLDPRFDPAEIHQESQGLPGRVRAACQRRWYSLDAPVASGKRPLPWPPSRQALLLGGGIVAAALLALLLLPFFGGGNGDMEEIALERPTATPAPDATIDGPETIPEDPLLAAEPDETMREGLDGLPEETPEAEEPAIAERPADPLMPEDSADVEADGPTLAAEPEELTPAPAEEPEEIVEAPPPPEPPADSEAEVEQPEPEQLGWLERQPGENYTIQLIAAGQREALERYLDNELAGVDNTHLIATQRDGSDWYVVVSGSHGSREAARDALNALPANLREQGAWVRSIESLR</sequence>
<dbReference type="Pfam" id="PF05036">
    <property type="entry name" value="SPOR"/>
    <property type="match status" value="1"/>
</dbReference>
<dbReference type="SUPFAM" id="SSF110997">
    <property type="entry name" value="Sporulation related repeat"/>
    <property type="match status" value="1"/>
</dbReference>
<evidence type="ECO:0000256" key="2">
    <source>
        <dbReference type="SAM" id="Phobius"/>
    </source>
</evidence>
<keyword evidence="2" id="KW-0812">Transmembrane</keyword>
<evidence type="ECO:0000313" key="4">
    <source>
        <dbReference type="EMBL" id="MCP1675575.1"/>
    </source>
</evidence>
<gene>
    <name evidence="4" type="ORF">J2T57_002725</name>
</gene>
<organism evidence="4 5">
    <name type="scientific">Natronocella acetinitrilica</name>
    <dbReference type="NCBI Taxonomy" id="414046"/>
    <lineage>
        <taxon>Bacteria</taxon>
        <taxon>Pseudomonadati</taxon>
        <taxon>Pseudomonadota</taxon>
        <taxon>Gammaproteobacteria</taxon>
        <taxon>Chromatiales</taxon>
        <taxon>Ectothiorhodospiraceae</taxon>
        <taxon>Natronocella</taxon>
    </lineage>
</organism>
<dbReference type="Pfam" id="PF13401">
    <property type="entry name" value="AAA_22"/>
    <property type="match status" value="1"/>
</dbReference>
<dbReference type="InterPro" id="IPR027417">
    <property type="entry name" value="P-loop_NTPase"/>
</dbReference>
<feature type="compositionally biased region" description="Acidic residues" evidence="1">
    <location>
        <begin position="348"/>
        <end position="359"/>
    </location>
</feature>
<name>A0AAE3KBI1_9GAMM</name>
<dbReference type="InterPro" id="IPR036680">
    <property type="entry name" value="SPOR-like_sf"/>
</dbReference>
<dbReference type="EMBL" id="JALJXV010000006">
    <property type="protein sequence ID" value="MCP1675575.1"/>
    <property type="molecule type" value="Genomic_DNA"/>
</dbReference>
<feature type="transmembrane region" description="Helical" evidence="2">
    <location>
        <begin position="275"/>
        <end position="296"/>
    </location>
</feature>
<feature type="compositionally biased region" description="Acidic residues" evidence="1">
    <location>
        <begin position="412"/>
        <end position="422"/>
    </location>
</feature>
<dbReference type="InterPro" id="IPR052026">
    <property type="entry name" value="ExeA_AAA_ATPase_DNA-bind"/>
</dbReference>
<comment type="caution">
    <text evidence="4">The sequence shown here is derived from an EMBL/GenBank/DDBJ whole genome shotgun (WGS) entry which is preliminary data.</text>
</comment>
<keyword evidence="2" id="KW-0472">Membrane</keyword>
<dbReference type="PANTHER" id="PTHR35894:SF1">
    <property type="entry name" value="PHOSPHORIBULOKINASE _ URIDINE KINASE FAMILY"/>
    <property type="match status" value="1"/>
</dbReference>
<keyword evidence="5" id="KW-1185">Reference proteome</keyword>
<dbReference type="PANTHER" id="PTHR35894">
    <property type="entry name" value="GENERAL SECRETION PATHWAY PROTEIN A-RELATED"/>
    <property type="match status" value="1"/>
</dbReference>
<feature type="compositionally biased region" description="Low complexity" evidence="1">
    <location>
        <begin position="381"/>
        <end position="394"/>
    </location>
</feature>
<dbReference type="InterPro" id="IPR049945">
    <property type="entry name" value="AAA_22"/>
</dbReference>
<dbReference type="PROSITE" id="PS51724">
    <property type="entry name" value="SPOR"/>
    <property type="match status" value="1"/>
</dbReference>
<dbReference type="AlphaFoldDB" id="A0AAE3KBI1"/>
<dbReference type="GO" id="GO:0016887">
    <property type="term" value="F:ATP hydrolysis activity"/>
    <property type="evidence" value="ECO:0007669"/>
    <property type="project" value="InterPro"/>
</dbReference>
<dbReference type="SUPFAM" id="SSF52540">
    <property type="entry name" value="P-loop containing nucleoside triphosphate hydrolases"/>
    <property type="match status" value="1"/>
</dbReference>
<protein>
    <submittedName>
        <fullName evidence="4">DamX protein</fullName>
    </submittedName>
</protein>
<reference evidence="4" key="1">
    <citation type="submission" date="2022-03" db="EMBL/GenBank/DDBJ databases">
        <title>Genomic Encyclopedia of Type Strains, Phase III (KMG-III): the genomes of soil and plant-associated and newly described type strains.</title>
        <authorList>
            <person name="Whitman W."/>
        </authorList>
    </citation>
    <scope>NUCLEOTIDE SEQUENCE</scope>
    <source>
        <strain evidence="4">ANL 6-2</strain>
    </source>
</reference>
<dbReference type="Proteomes" id="UP001205843">
    <property type="component" value="Unassembled WGS sequence"/>
</dbReference>
<dbReference type="Gene3D" id="3.30.70.1070">
    <property type="entry name" value="Sporulation related repeat"/>
    <property type="match status" value="1"/>
</dbReference>
<dbReference type="InterPro" id="IPR007730">
    <property type="entry name" value="SPOR-like_dom"/>
</dbReference>
<dbReference type="RefSeq" id="WP_253479144.1">
    <property type="nucleotide sequence ID" value="NZ_JALJXV010000006.1"/>
</dbReference>
<evidence type="ECO:0000259" key="3">
    <source>
        <dbReference type="PROSITE" id="PS51724"/>
    </source>
</evidence>